<proteinExistence type="predicted"/>
<evidence type="ECO:0008006" key="4">
    <source>
        <dbReference type="Google" id="ProtNLM"/>
    </source>
</evidence>
<accession>A0ABV6YVL8</accession>
<evidence type="ECO:0000256" key="1">
    <source>
        <dbReference type="SAM" id="SignalP"/>
    </source>
</evidence>
<gene>
    <name evidence="2" type="ORF">ACFL27_08675</name>
</gene>
<reference evidence="2 3" key="1">
    <citation type="submission" date="2024-09" db="EMBL/GenBank/DDBJ databases">
        <title>Laminarin stimulates single cell rates of sulfate reduction while oxygen inhibits transcriptomic activity in coastal marine sediment.</title>
        <authorList>
            <person name="Lindsay M."/>
            <person name="Orcutt B."/>
            <person name="Emerson D."/>
            <person name="Stepanauskas R."/>
            <person name="D'Angelo T."/>
        </authorList>
    </citation>
    <scope>NUCLEOTIDE SEQUENCE [LARGE SCALE GENOMIC DNA]</scope>
    <source>
        <strain evidence="2">SAG AM-311-K15</strain>
    </source>
</reference>
<dbReference type="Proteomes" id="UP001594351">
    <property type="component" value="Unassembled WGS sequence"/>
</dbReference>
<feature type="signal peptide" evidence="1">
    <location>
        <begin position="1"/>
        <end position="27"/>
    </location>
</feature>
<dbReference type="InterPro" id="IPR010980">
    <property type="entry name" value="Cyt_c/b562"/>
</dbReference>
<feature type="chain" id="PRO_5047538572" description="Cytochrome C" evidence="1">
    <location>
        <begin position="28"/>
        <end position="138"/>
    </location>
</feature>
<dbReference type="EMBL" id="JBHPBY010000086">
    <property type="protein sequence ID" value="MFC1850251.1"/>
    <property type="molecule type" value="Genomic_DNA"/>
</dbReference>
<evidence type="ECO:0000313" key="2">
    <source>
        <dbReference type="EMBL" id="MFC1850251.1"/>
    </source>
</evidence>
<evidence type="ECO:0000313" key="3">
    <source>
        <dbReference type="Proteomes" id="UP001594351"/>
    </source>
</evidence>
<name>A0ABV6YVL8_UNCC1</name>
<keyword evidence="1" id="KW-0732">Signal</keyword>
<keyword evidence="3" id="KW-1185">Reference proteome</keyword>
<comment type="caution">
    <text evidence="2">The sequence shown here is derived from an EMBL/GenBank/DDBJ whole genome shotgun (WGS) entry which is preliminary data.</text>
</comment>
<dbReference type="SUPFAM" id="SSF47175">
    <property type="entry name" value="Cytochromes"/>
    <property type="match status" value="1"/>
</dbReference>
<organism evidence="2 3">
    <name type="scientific">candidate division CSSED10-310 bacterium</name>
    <dbReference type="NCBI Taxonomy" id="2855610"/>
    <lineage>
        <taxon>Bacteria</taxon>
        <taxon>Bacteria division CSSED10-310</taxon>
    </lineage>
</organism>
<protein>
    <recommendedName>
        <fullName evidence="4">Cytochrome C</fullName>
    </recommendedName>
</protein>
<sequence>MVHFIKKSRLFIVLLSIVLLPSVTSFGQTDTQGRGKLYQLMIVNMVDFQKVVVALSQSRWDDAYQEIEKQNTFSDQILELYPKKTIINIREYKKTAREIRRHTEKFQKYVKDRSIKRAHQEFSSLFYLCLSCHADFRD</sequence>